<dbReference type="PANTHER" id="PTHR42852">
    <property type="entry name" value="THIOL:DISULFIDE INTERCHANGE PROTEIN DSBE"/>
    <property type="match status" value="1"/>
</dbReference>
<evidence type="ECO:0000256" key="1">
    <source>
        <dbReference type="ARBA" id="ARBA00023284"/>
    </source>
</evidence>
<dbReference type="AlphaFoldDB" id="A0A1Y5THJ7"/>
<dbReference type="PANTHER" id="PTHR42852:SF13">
    <property type="entry name" value="PROTEIN DIPZ"/>
    <property type="match status" value="1"/>
</dbReference>
<proteinExistence type="predicted"/>
<feature type="chain" id="PRO_5011003102" evidence="2">
    <location>
        <begin position="23"/>
        <end position="187"/>
    </location>
</feature>
<name>A0A1Y5THJ7_9RHOB</name>
<keyword evidence="5" id="KW-1185">Reference proteome</keyword>
<dbReference type="InterPro" id="IPR000866">
    <property type="entry name" value="AhpC/TSA"/>
</dbReference>
<dbReference type="InterPro" id="IPR036249">
    <property type="entry name" value="Thioredoxin-like_sf"/>
</dbReference>
<keyword evidence="2" id="KW-0732">Signal</keyword>
<dbReference type="Proteomes" id="UP000193409">
    <property type="component" value="Unassembled WGS sequence"/>
</dbReference>
<dbReference type="Pfam" id="PF00578">
    <property type="entry name" value="AhpC-TSA"/>
    <property type="match status" value="1"/>
</dbReference>
<organism evidence="4 5">
    <name type="scientific">Pseudoruegeria aquimaris</name>
    <dbReference type="NCBI Taxonomy" id="393663"/>
    <lineage>
        <taxon>Bacteria</taxon>
        <taxon>Pseudomonadati</taxon>
        <taxon>Pseudomonadota</taxon>
        <taxon>Alphaproteobacteria</taxon>
        <taxon>Rhodobacterales</taxon>
        <taxon>Roseobacteraceae</taxon>
        <taxon>Pseudoruegeria</taxon>
    </lineage>
</organism>
<dbReference type="RefSeq" id="WP_085869876.1">
    <property type="nucleotide sequence ID" value="NZ_FWFQ01000035.1"/>
</dbReference>
<dbReference type="InterPro" id="IPR050553">
    <property type="entry name" value="Thioredoxin_ResA/DsbE_sf"/>
</dbReference>
<dbReference type="CDD" id="cd02966">
    <property type="entry name" value="TlpA_like_family"/>
    <property type="match status" value="1"/>
</dbReference>
<dbReference type="SUPFAM" id="SSF52833">
    <property type="entry name" value="Thioredoxin-like"/>
    <property type="match status" value="1"/>
</dbReference>
<dbReference type="GO" id="GO:0015036">
    <property type="term" value="F:disulfide oxidoreductase activity"/>
    <property type="evidence" value="ECO:0007669"/>
    <property type="project" value="UniProtKB-ARBA"/>
</dbReference>
<feature type="domain" description="Thioredoxin" evidence="3">
    <location>
        <begin position="41"/>
        <end position="183"/>
    </location>
</feature>
<dbReference type="OrthoDB" id="9799347at2"/>
<dbReference type="InterPro" id="IPR013766">
    <property type="entry name" value="Thioredoxin_domain"/>
</dbReference>
<evidence type="ECO:0000313" key="4">
    <source>
        <dbReference type="EMBL" id="SLN64258.1"/>
    </source>
</evidence>
<evidence type="ECO:0000256" key="2">
    <source>
        <dbReference type="SAM" id="SignalP"/>
    </source>
</evidence>
<gene>
    <name evidence="4" type="primary">tlpA</name>
    <name evidence="4" type="ORF">PSA7680_03388</name>
</gene>
<evidence type="ECO:0000313" key="5">
    <source>
        <dbReference type="Proteomes" id="UP000193409"/>
    </source>
</evidence>
<keyword evidence="1" id="KW-0676">Redox-active center</keyword>
<dbReference type="InterPro" id="IPR017937">
    <property type="entry name" value="Thioredoxin_CS"/>
</dbReference>
<evidence type="ECO:0000259" key="3">
    <source>
        <dbReference type="PROSITE" id="PS51352"/>
    </source>
</evidence>
<sequence length="187" mass="20044">MRLLRSAVLYTALALGANAGFADTAAVEAMRDGDMKKLMFHAEPKPVSAVPFTDPEGGSHALSDYAGKYALVNFWATWCAPCRKEMPSLDRLQAALEGEAFEVVTIATGRNPQPAIDKFFRQAEISNLPVLLDPNMALARETGVLGLPVTILLDPEGREIARLIGDAEWDSESAIAIMRELAAGAGS</sequence>
<accession>A0A1Y5THJ7</accession>
<reference evidence="4 5" key="1">
    <citation type="submission" date="2017-03" db="EMBL/GenBank/DDBJ databases">
        <authorList>
            <person name="Afonso C.L."/>
            <person name="Miller P.J."/>
            <person name="Scott M.A."/>
            <person name="Spackman E."/>
            <person name="Goraichik I."/>
            <person name="Dimitrov K.M."/>
            <person name="Suarez D.L."/>
            <person name="Swayne D.E."/>
        </authorList>
    </citation>
    <scope>NUCLEOTIDE SEQUENCE [LARGE SCALE GENOMIC DNA]</scope>
    <source>
        <strain evidence="4 5">CECT 7680</strain>
    </source>
</reference>
<protein>
    <submittedName>
        <fullName evidence="4">Thiol:disulfide interchange protein TlpA</fullName>
    </submittedName>
</protein>
<feature type="signal peptide" evidence="2">
    <location>
        <begin position="1"/>
        <end position="22"/>
    </location>
</feature>
<dbReference type="Gene3D" id="3.40.30.10">
    <property type="entry name" value="Glutaredoxin"/>
    <property type="match status" value="1"/>
</dbReference>
<dbReference type="GO" id="GO:0016209">
    <property type="term" value="F:antioxidant activity"/>
    <property type="evidence" value="ECO:0007669"/>
    <property type="project" value="InterPro"/>
</dbReference>
<dbReference type="PROSITE" id="PS00194">
    <property type="entry name" value="THIOREDOXIN_1"/>
    <property type="match status" value="1"/>
</dbReference>
<dbReference type="EMBL" id="FWFQ01000035">
    <property type="protein sequence ID" value="SLN64258.1"/>
    <property type="molecule type" value="Genomic_DNA"/>
</dbReference>
<dbReference type="PROSITE" id="PS51352">
    <property type="entry name" value="THIOREDOXIN_2"/>
    <property type="match status" value="1"/>
</dbReference>